<dbReference type="NCBIfam" id="TIGR02226">
    <property type="entry name" value="two_anch"/>
    <property type="match status" value="1"/>
</dbReference>
<keyword evidence="1" id="KW-1133">Transmembrane helix</keyword>
<dbReference type="InterPro" id="IPR011933">
    <property type="entry name" value="Double_TM_dom"/>
</dbReference>
<feature type="transmembrane region" description="Helical" evidence="1">
    <location>
        <begin position="6"/>
        <end position="24"/>
    </location>
</feature>
<dbReference type="PANTHER" id="PTHR37464">
    <property type="entry name" value="BLL2463 PROTEIN"/>
    <property type="match status" value="1"/>
</dbReference>
<dbReference type="EMBL" id="QVID01000002">
    <property type="protein sequence ID" value="RFN58344.1"/>
    <property type="molecule type" value="Genomic_DNA"/>
</dbReference>
<dbReference type="OrthoDB" id="9810200at2"/>
<dbReference type="SUPFAM" id="SSF52317">
    <property type="entry name" value="Class I glutamine amidotransferase-like"/>
    <property type="match status" value="1"/>
</dbReference>
<dbReference type="Gene3D" id="3.40.50.410">
    <property type="entry name" value="von Willebrand factor, type A domain"/>
    <property type="match status" value="1"/>
</dbReference>
<dbReference type="RefSeq" id="WP_117160292.1">
    <property type="nucleotide sequence ID" value="NZ_QVID01000002.1"/>
</dbReference>
<sequence>MQFQHPELLYALFLLLIPIFIHLFQLRRFKQVDFTNVAFLKKVTIQTRKSSQLKKWITLLLRLLALAFIIIAFAQPFTATKTALNTDKETVLYLDNSFSMQAKGTNGPLLNRSLQELYNLQIPSEKISWFTNNTTHKNVSLQDFTNEILSVSYSQGQLTLSEVLLKANQLFSDSEASDKRLILISDFQQNEAFPEVPKNVTINTVQLEPVNTNNIAVDSVYISSKNGNNIQLKVDVSASGDVPESVPVSLFNGKSLVAKTAVDFSSNNTNTTVFDIENTSDFKGRLEITDPNLPYDNNLFFSINTNKKIKVLSINETDSGYLQRLFNQEEFEYTQQTQNSLNYNEIPNQDFIIINELTAIPASLVTAIQSFSANGGSVLVIPSEQVEITDYNNLLATLGMGSFSGKIVAEKQITNIVFDHPLYQNVFEKQVVNFQYPTVNSYYGITTNATSVLTFEDSKPFIFQKNNTYFLSAPINLENSNFQNSPLIVPTFYNMAQQSLALPNLYYTIGKQNSFDVPVQLMKDEILKIKDSSSVFIPLQQTKANKVAITTIEEPAVSGTFDIIKDTDFITNISYNYNRNESNLQYLNTENWQGINSSTSISGLFETISEANNINSFWKWFVIFAVLFLLLEMLVLKFFK</sequence>
<dbReference type="InterPro" id="IPR029062">
    <property type="entry name" value="Class_I_gatase-like"/>
</dbReference>
<dbReference type="InterPro" id="IPR036465">
    <property type="entry name" value="vWFA_dom_sf"/>
</dbReference>
<keyword evidence="1" id="KW-0472">Membrane</keyword>
<reference evidence="3 4" key="1">
    <citation type="journal article" date="2007" name="Int. J. Syst. Evol. Microbiol.">
        <title>Marixanthomonas ophiurae gen. nov., sp. nov., a marine bacterium of the family Flavobacteriaceae isolated from a deep-sea brittle star.</title>
        <authorList>
            <person name="Romanenko L.A."/>
            <person name="Uchino M."/>
            <person name="Frolova G.M."/>
            <person name="Mikhailov V.V."/>
        </authorList>
    </citation>
    <scope>NUCLEOTIDE SEQUENCE [LARGE SCALE GENOMIC DNA]</scope>
    <source>
        <strain evidence="3 4">KMM 3046</strain>
    </source>
</reference>
<dbReference type="InterPro" id="IPR024163">
    <property type="entry name" value="Aerotolerance_reg_N"/>
</dbReference>
<evidence type="ECO:0000313" key="4">
    <source>
        <dbReference type="Proteomes" id="UP000261082"/>
    </source>
</evidence>
<dbReference type="Pfam" id="PF07584">
    <property type="entry name" value="BatA"/>
    <property type="match status" value="1"/>
</dbReference>
<keyword evidence="1" id="KW-0812">Transmembrane</keyword>
<feature type="transmembrane region" description="Helical" evidence="1">
    <location>
        <begin position="56"/>
        <end position="74"/>
    </location>
</feature>
<evidence type="ECO:0000313" key="3">
    <source>
        <dbReference type="EMBL" id="RFN58344.1"/>
    </source>
</evidence>
<keyword evidence="4" id="KW-1185">Reference proteome</keyword>
<protein>
    <recommendedName>
        <fullName evidence="2">Aerotolerance regulator N-terminal domain-containing protein</fullName>
    </recommendedName>
</protein>
<dbReference type="PANTHER" id="PTHR37464:SF1">
    <property type="entry name" value="BLL2463 PROTEIN"/>
    <property type="match status" value="1"/>
</dbReference>
<organism evidence="3 4">
    <name type="scientific">Marixanthomonas ophiurae</name>
    <dbReference type="NCBI Taxonomy" id="387659"/>
    <lineage>
        <taxon>Bacteria</taxon>
        <taxon>Pseudomonadati</taxon>
        <taxon>Bacteroidota</taxon>
        <taxon>Flavobacteriia</taxon>
        <taxon>Flavobacteriales</taxon>
        <taxon>Flavobacteriaceae</taxon>
        <taxon>Marixanthomonas</taxon>
    </lineage>
</organism>
<feature type="domain" description="Aerotolerance regulator N-terminal" evidence="2">
    <location>
        <begin position="1"/>
        <end position="76"/>
    </location>
</feature>
<evidence type="ECO:0000256" key="1">
    <source>
        <dbReference type="SAM" id="Phobius"/>
    </source>
</evidence>
<comment type="caution">
    <text evidence="3">The sequence shown here is derived from an EMBL/GenBank/DDBJ whole genome shotgun (WGS) entry which is preliminary data.</text>
</comment>
<gene>
    <name evidence="3" type="ORF">DZ858_14060</name>
</gene>
<dbReference type="Proteomes" id="UP000261082">
    <property type="component" value="Unassembled WGS sequence"/>
</dbReference>
<evidence type="ECO:0000259" key="2">
    <source>
        <dbReference type="Pfam" id="PF07584"/>
    </source>
</evidence>
<accession>A0A3E1Q899</accession>
<proteinExistence type="predicted"/>
<dbReference type="AlphaFoldDB" id="A0A3E1Q899"/>
<feature type="transmembrane region" description="Helical" evidence="1">
    <location>
        <begin position="617"/>
        <end position="639"/>
    </location>
</feature>
<name>A0A3E1Q899_9FLAO</name>